<dbReference type="CDD" id="cd22997">
    <property type="entry name" value="GT_LH"/>
    <property type="match status" value="1"/>
</dbReference>
<feature type="domain" description="PLOD1-3-like GT" evidence="1">
    <location>
        <begin position="4"/>
        <end position="172"/>
    </location>
</feature>
<dbReference type="Proteomes" id="UP001569428">
    <property type="component" value="Unassembled WGS sequence"/>
</dbReference>
<protein>
    <submittedName>
        <fullName evidence="2">Glycosyltransferase domain-containing protein</fullName>
    </submittedName>
</protein>
<evidence type="ECO:0000313" key="2">
    <source>
        <dbReference type="EMBL" id="MFA0811269.1"/>
    </source>
</evidence>
<dbReference type="Pfam" id="PF25342">
    <property type="entry name" value="GT_PLOD"/>
    <property type="match status" value="1"/>
</dbReference>
<accession>A0ABV4NZX5</accession>
<evidence type="ECO:0000259" key="1">
    <source>
        <dbReference type="Pfam" id="PF25342"/>
    </source>
</evidence>
<name>A0ABV4NZX5_9GAMM</name>
<sequence length="247" mass="28722">MFPVLQESAKRNGVHLNILGRNYPWQNFSSKIDLLIPFIQQLPEEDIICYLDGFDSLILPSIHQLEDKFHAYDKEIVFSNDHQHNGTQGFFERKHFAGTDIFSTGIFIGKVKTINHLFSAIKKMYPDYSDDQKMIRRYYTQYSPEHIGIDSEFKLFYNFDVADSSFNLLNQIDTISQGKIYLSNRETPAIISFPCSWFAIGITKNIHTLLKKLGYNYYPEVNIKKTFIGLKYYIGTTIKDSIKALLK</sequence>
<reference evidence="2 3" key="1">
    <citation type="submission" date="2024-08" db="EMBL/GenBank/DDBJ databases">
        <authorList>
            <person name="Ishaq N."/>
        </authorList>
    </citation>
    <scope>NUCLEOTIDE SEQUENCE [LARGE SCALE GENOMIC DNA]</scope>
    <source>
        <strain evidence="2 3">DSM 18651</strain>
    </source>
</reference>
<keyword evidence="3" id="KW-1185">Reference proteome</keyword>
<organism evidence="2 3">
    <name type="scientific">Microbulbifer epialgicus</name>
    <dbReference type="NCBI Taxonomy" id="393907"/>
    <lineage>
        <taxon>Bacteria</taxon>
        <taxon>Pseudomonadati</taxon>
        <taxon>Pseudomonadota</taxon>
        <taxon>Gammaproteobacteria</taxon>
        <taxon>Cellvibrionales</taxon>
        <taxon>Microbulbiferaceae</taxon>
        <taxon>Microbulbifer</taxon>
    </lineage>
</organism>
<comment type="caution">
    <text evidence="2">The sequence shown here is derived from an EMBL/GenBank/DDBJ whole genome shotgun (WGS) entry which is preliminary data.</text>
</comment>
<evidence type="ECO:0000313" key="3">
    <source>
        <dbReference type="Proteomes" id="UP001569428"/>
    </source>
</evidence>
<dbReference type="InterPro" id="IPR057589">
    <property type="entry name" value="GT_PLOD"/>
</dbReference>
<dbReference type="EMBL" id="JBGMEK010000018">
    <property type="protein sequence ID" value="MFA0811269.1"/>
    <property type="molecule type" value="Genomic_DNA"/>
</dbReference>
<gene>
    <name evidence="2" type="ORF">ACCI49_10085</name>
</gene>
<proteinExistence type="predicted"/>